<dbReference type="InterPro" id="IPR019734">
    <property type="entry name" value="TPR_rpt"/>
</dbReference>
<dbReference type="Pfam" id="PF13181">
    <property type="entry name" value="TPR_8"/>
    <property type="match status" value="1"/>
</dbReference>
<gene>
    <name evidence="10" type="ORF">SAMN02745704_02446</name>
</gene>
<dbReference type="PANTHER" id="PTHR44835">
    <property type="entry name" value="UDP-N-ACETYLGLUCOSAMINE--PEPTIDE N-ACETYLGLUCOSAMINYLTRANSFERASE SPINDLY-RELATED"/>
    <property type="match status" value="1"/>
</dbReference>
<organism evidence="10 11">
    <name type="scientific">Paucidesulfovibrio gracilis DSM 16080</name>
    <dbReference type="NCBI Taxonomy" id="1121449"/>
    <lineage>
        <taxon>Bacteria</taxon>
        <taxon>Pseudomonadati</taxon>
        <taxon>Thermodesulfobacteriota</taxon>
        <taxon>Desulfovibrionia</taxon>
        <taxon>Desulfovibrionales</taxon>
        <taxon>Desulfovibrionaceae</taxon>
        <taxon>Paucidesulfovibrio</taxon>
    </lineage>
</organism>
<dbReference type="AlphaFoldDB" id="A0A1T4XT17"/>
<keyword evidence="6" id="KW-0677">Repeat</keyword>
<dbReference type="InterPro" id="IPR029489">
    <property type="entry name" value="OGT/SEC/SPY_C"/>
</dbReference>
<evidence type="ECO:0000256" key="2">
    <source>
        <dbReference type="ARBA" id="ARBA00005386"/>
    </source>
</evidence>
<feature type="domain" description="O-GlcNAc transferase C-terminal" evidence="9">
    <location>
        <begin position="469"/>
        <end position="644"/>
    </location>
</feature>
<dbReference type="GO" id="GO:0097363">
    <property type="term" value="F:protein O-acetylglucosaminyltransferase activity"/>
    <property type="evidence" value="ECO:0007669"/>
    <property type="project" value="UniProtKB-EC"/>
</dbReference>
<dbReference type="OrthoDB" id="5503541at2"/>
<dbReference type="Proteomes" id="UP000190027">
    <property type="component" value="Unassembled WGS sequence"/>
</dbReference>
<feature type="domain" description="O-GlcNAc transferase C-terminal" evidence="9">
    <location>
        <begin position="286"/>
        <end position="443"/>
    </location>
</feature>
<feature type="repeat" description="TPR" evidence="8">
    <location>
        <begin position="179"/>
        <end position="212"/>
    </location>
</feature>
<name>A0A1T4XT17_9BACT</name>
<evidence type="ECO:0000259" key="9">
    <source>
        <dbReference type="Pfam" id="PF13844"/>
    </source>
</evidence>
<keyword evidence="5 10" id="KW-0808">Transferase</keyword>
<evidence type="ECO:0000313" key="11">
    <source>
        <dbReference type="Proteomes" id="UP000190027"/>
    </source>
</evidence>
<proteinExistence type="inferred from homology"/>
<evidence type="ECO:0000256" key="5">
    <source>
        <dbReference type="ARBA" id="ARBA00022679"/>
    </source>
</evidence>
<dbReference type="PROSITE" id="PS50005">
    <property type="entry name" value="TPR"/>
    <property type="match status" value="4"/>
</dbReference>
<dbReference type="EMBL" id="FUYC01000016">
    <property type="protein sequence ID" value="SKA92696.1"/>
    <property type="molecule type" value="Genomic_DNA"/>
</dbReference>
<dbReference type="Gene3D" id="3.40.50.11380">
    <property type="match status" value="1"/>
</dbReference>
<keyword evidence="7 8" id="KW-0802">TPR repeat</keyword>
<protein>
    <recommendedName>
        <fullName evidence="3">protein O-GlcNAc transferase</fullName>
        <ecNumber evidence="3">2.4.1.255</ecNumber>
    </recommendedName>
</protein>
<feature type="repeat" description="TPR" evidence="8">
    <location>
        <begin position="213"/>
        <end position="246"/>
    </location>
</feature>
<accession>A0A1T4XT17</accession>
<dbReference type="Pfam" id="PF13432">
    <property type="entry name" value="TPR_16"/>
    <property type="match status" value="2"/>
</dbReference>
<dbReference type="SUPFAM" id="SSF53756">
    <property type="entry name" value="UDP-Glycosyltransferase/glycogen phosphorylase"/>
    <property type="match status" value="1"/>
</dbReference>
<dbReference type="STRING" id="1121449.SAMN02745704_02446"/>
<dbReference type="RefSeq" id="WP_078717991.1">
    <property type="nucleotide sequence ID" value="NZ_FUYC01000016.1"/>
</dbReference>
<reference evidence="10 11" key="1">
    <citation type="submission" date="2017-02" db="EMBL/GenBank/DDBJ databases">
        <authorList>
            <person name="Peterson S.W."/>
        </authorList>
    </citation>
    <scope>NUCLEOTIDE SEQUENCE [LARGE SCALE GENOMIC DNA]</scope>
    <source>
        <strain evidence="10 11">DSM 16080</strain>
    </source>
</reference>
<sequence length="660" mass="74645">MDGPDSRDRSKLLELANMEQRRGRLDRVRELCRRILNQWPDDAEALWLLGSVALQSGRHRRAEHLLSRAVKWLPRTGRLRLHWGMAFEGCGRLAEAVEQYKQCIAMEPELAQPYVRFGNLLKDNGQLREAMACYVEALHRNAEDFAALVNLGSVLLDLGRGREAVGFLRTACKVRPDAVAAWLHLGAALHDMWETTEAENAYSKALEIDPRQTGAMNNLGVLLRDQGRIRESLDWFSKARRTDPAFLTAHSNYLLTRHYLLDEPVETFADQARDIAHELFDPLTRRAHPHANDPDPDRRLRVGYLSGDFRRHAVSNFLVPLLANHSAENVEFYCYSSNPYDDGITDHLRSICDQWRDIRHLSGVEAAQVIRDDGIDVLVDLSGHSGHNRLEVAARRPAPVQAVWLGYFDTTGMQAMDYLLADGVTCPESESDRYVETVERLPECLWSYGPPIVDLPEPEPDSEEEKPFTFGCFNNTAKINKGVVDAWSAILRQVPGAELLLQSGSFADEAVRERYQEMFQDRGVGDRVVFRRHMELRGYLASYREVDVALDPFPYAGGATSADALWMGVPVVTLRGERFEGRLTATTLRAAGLQELVAADLDAYMGLAVELARDGNRLAQLRRGLRERMEASPLCDAARFARDMEAAYRAMWRRWCAEQG</sequence>
<evidence type="ECO:0000256" key="8">
    <source>
        <dbReference type="PROSITE-ProRule" id="PRU00339"/>
    </source>
</evidence>
<evidence type="ECO:0000256" key="7">
    <source>
        <dbReference type="ARBA" id="ARBA00022803"/>
    </source>
</evidence>
<feature type="repeat" description="TPR" evidence="8">
    <location>
        <begin position="111"/>
        <end position="144"/>
    </location>
</feature>
<dbReference type="Pfam" id="PF14559">
    <property type="entry name" value="TPR_19"/>
    <property type="match status" value="1"/>
</dbReference>
<dbReference type="Pfam" id="PF13844">
    <property type="entry name" value="Glyco_transf_41"/>
    <property type="match status" value="2"/>
</dbReference>
<feature type="repeat" description="TPR" evidence="8">
    <location>
        <begin position="43"/>
        <end position="76"/>
    </location>
</feature>
<dbReference type="Gene3D" id="1.25.40.10">
    <property type="entry name" value="Tetratricopeptide repeat domain"/>
    <property type="match status" value="1"/>
</dbReference>
<comment type="pathway">
    <text evidence="1">Protein modification; protein glycosylation.</text>
</comment>
<evidence type="ECO:0000256" key="1">
    <source>
        <dbReference type="ARBA" id="ARBA00004922"/>
    </source>
</evidence>
<keyword evidence="4" id="KW-0328">Glycosyltransferase</keyword>
<comment type="similarity">
    <text evidence="2">Belongs to the glycosyltransferase 41 family. O-GlcNAc transferase subfamily.</text>
</comment>
<evidence type="ECO:0000256" key="6">
    <source>
        <dbReference type="ARBA" id="ARBA00022737"/>
    </source>
</evidence>
<dbReference type="InterPro" id="IPR011990">
    <property type="entry name" value="TPR-like_helical_dom_sf"/>
</dbReference>
<evidence type="ECO:0000256" key="3">
    <source>
        <dbReference type="ARBA" id="ARBA00011970"/>
    </source>
</evidence>
<evidence type="ECO:0000256" key="4">
    <source>
        <dbReference type="ARBA" id="ARBA00022676"/>
    </source>
</evidence>
<dbReference type="SUPFAM" id="SSF48452">
    <property type="entry name" value="TPR-like"/>
    <property type="match status" value="1"/>
</dbReference>
<evidence type="ECO:0000313" key="10">
    <source>
        <dbReference type="EMBL" id="SKA92696.1"/>
    </source>
</evidence>
<dbReference type="Gene3D" id="3.40.50.2000">
    <property type="entry name" value="Glycogen Phosphorylase B"/>
    <property type="match status" value="1"/>
</dbReference>
<dbReference type="PANTHER" id="PTHR44835:SF1">
    <property type="entry name" value="PROTEIN O-GLCNAC TRANSFERASE"/>
    <property type="match status" value="1"/>
</dbReference>
<keyword evidence="11" id="KW-1185">Reference proteome</keyword>
<dbReference type="SMART" id="SM00028">
    <property type="entry name" value="TPR"/>
    <property type="match status" value="7"/>
</dbReference>
<dbReference type="EC" id="2.4.1.255" evidence="3"/>
<dbReference type="InterPro" id="IPR051939">
    <property type="entry name" value="Glycosyltr_41/O-GlcNAc_trsf"/>
</dbReference>